<feature type="domain" description="GFO/IDH/MocA-like oxidoreductase" evidence="4">
    <location>
        <begin position="130"/>
        <end position="247"/>
    </location>
</feature>
<dbReference type="Gene3D" id="3.30.360.10">
    <property type="entry name" value="Dihydrodipicolinate Reductase, domain 2"/>
    <property type="match status" value="1"/>
</dbReference>
<dbReference type="InterPro" id="IPR055170">
    <property type="entry name" value="GFO_IDH_MocA-like_dom"/>
</dbReference>
<evidence type="ECO:0000256" key="1">
    <source>
        <dbReference type="ARBA" id="ARBA00010928"/>
    </source>
</evidence>
<dbReference type="SUPFAM" id="SSF51735">
    <property type="entry name" value="NAD(P)-binding Rossmann-fold domains"/>
    <property type="match status" value="1"/>
</dbReference>
<name>A0A380LNU7_9FIRM</name>
<dbReference type="GO" id="GO:0047061">
    <property type="term" value="F:glucose-fructose oxidoreductase activity"/>
    <property type="evidence" value="ECO:0007669"/>
    <property type="project" value="UniProtKB-EC"/>
</dbReference>
<dbReference type="GeneID" id="77462755"/>
<dbReference type="GO" id="GO:0000166">
    <property type="term" value="F:nucleotide binding"/>
    <property type="evidence" value="ECO:0007669"/>
    <property type="project" value="InterPro"/>
</dbReference>
<dbReference type="InterPro" id="IPR050984">
    <property type="entry name" value="Gfo/Idh/MocA_domain"/>
</dbReference>
<comment type="similarity">
    <text evidence="1">Belongs to the Gfo/Idh/MocA family.</text>
</comment>
<protein>
    <submittedName>
        <fullName evidence="5">Oxidoreductase, NAD-binding domain protein</fullName>
        <ecNumber evidence="5">1.1.99.28</ecNumber>
    </submittedName>
</protein>
<proteinExistence type="inferred from homology"/>
<dbReference type="InterPro" id="IPR036291">
    <property type="entry name" value="NAD(P)-bd_dom_sf"/>
</dbReference>
<dbReference type="AlphaFoldDB" id="A0A380LNU7"/>
<evidence type="ECO:0000259" key="4">
    <source>
        <dbReference type="Pfam" id="PF22725"/>
    </source>
</evidence>
<dbReference type="RefSeq" id="WP_022790720.1">
    <property type="nucleotide sequence ID" value="NZ_JACJJX010000007.1"/>
</dbReference>
<dbReference type="Pfam" id="PF22725">
    <property type="entry name" value="GFO_IDH_MocA_C3"/>
    <property type="match status" value="1"/>
</dbReference>
<dbReference type="EC" id="1.1.99.28" evidence="5"/>
<dbReference type="PANTHER" id="PTHR22604">
    <property type="entry name" value="OXIDOREDUCTASES"/>
    <property type="match status" value="1"/>
</dbReference>
<evidence type="ECO:0000259" key="3">
    <source>
        <dbReference type="Pfam" id="PF01408"/>
    </source>
</evidence>
<dbReference type="Pfam" id="PF01408">
    <property type="entry name" value="GFO_IDH_MocA"/>
    <property type="match status" value="1"/>
</dbReference>
<organism evidence="5 6">
    <name type="scientific">Faecalicoccus pleomorphus</name>
    <dbReference type="NCBI Taxonomy" id="1323"/>
    <lineage>
        <taxon>Bacteria</taxon>
        <taxon>Bacillati</taxon>
        <taxon>Bacillota</taxon>
        <taxon>Erysipelotrichia</taxon>
        <taxon>Erysipelotrichales</taxon>
        <taxon>Erysipelotrichaceae</taxon>
        <taxon>Faecalicoccus</taxon>
    </lineage>
</organism>
<keyword evidence="2 5" id="KW-0560">Oxidoreductase</keyword>
<dbReference type="SUPFAM" id="SSF55347">
    <property type="entry name" value="Glyceraldehyde-3-phosphate dehydrogenase-like, C-terminal domain"/>
    <property type="match status" value="1"/>
</dbReference>
<evidence type="ECO:0000313" key="6">
    <source>
        <dbReference type="Proteomes" id="UP000255523"/>
    </source>
</evidence>
<dbReference type="Gene3D" id="3.40.50.720">
    <property type="entry name" value="NAD(P)-binding Rossmann-like Domain"/>
    <property type="match status" value="1"/>
</dbReference>
<keyword evidence="6" id="KW-1185">Reference proteome</keyword>
<evidence type="ECO:0000256" key="2">
    <source>
        <dbReference type="ARBA" id="ARBA00023002"/>
    </source>
</evidence>
<dbReference type="OrthoDB" id="9783105at2"/>
<reference evidence="5 6" key="1">
    <citation type="submission" date="2018-06" db="EMBL/GenBank/DDBJ databases">
        <authorList>
            <consortium name="Pathogen Informatics"/>
            <person name="Doyle S."/>
        </authorList>
    </citation>
    <scope>NUCLEOTIDE SEQUENCE [LARGE SCALE GENOMIC DNA]</scope>
    <source>
        <strain evidence="5 6">NCTC11087</strain>
    </source>
</reference>
<dbReference type="Proteomes" id="UP000255523">
    <property type="component" value="Unassembled WGS sequence"/>
</dbReference>
<evidence type="ECO:0000313" key="5">
    <source>
        <dbReference type="EMBL" id="SUO04885.1"/>
    </source>
</evidence>
<dbReference type="PANTHER" id="PTHR22604:SF105">
    <property type="entry name" value="TRANS-1,2-DIHYDROBENZENE-1,2-DIOL DEHYDROGENASE"/>
    <property type="match status" value="1"/>
</dbReference>
<accession>A0A380LNU7</accession>
<sequence>MKNICILGLGSIAHRVAVGIQAAKNAQLYAVCSRSRQKAREFAQRFSLPCFFDSMDAMLQDEKVDVIYICTPNSLHKAHILKCLAHDKHVICEKPMVLYTQDLVECFAMAKEKHRFLMEAHKCVFTPLNQKIHQMIHEGIIGKVHLIEAQDADDVWVQKKKVSSWHFEDEGGGCLYDIGVYPIAYANFMAQSSIKQIQLMDQKMNDDFTIHAQANILYENGIMAHIATSWVSKMENTAHIYGEKGSIHCHNFWKNTEAILMRDGKEEKIKVSMKSDFTGEVQHAIECIEKGFTESKVMGLEASRQILQVIKS</sequence>
<dbReference type="EMBL" id="UHFX01000003">
    <property type="protein sequence ID" value="SUO04885.1"/>
    <property type="molecule type" value="Genomic_DNA"/>
</dbReference>
<dbReference type="InterPro" id="IPR000683">
    <property type="entry name" value="Gfo/Idh/MocA-like_OxRdtase_N"/>
</dbReference>
<feature type="domain" description="Gfo/Idh/MocA-like oxidoreductase N-terminal" evidence="3">
    <location>
        <begin position="3"/>
        <end position="121"/>
    </location>
</feature>
<gene>
    <name evidence="5" type="primary">gfo</name>
    <name evidence="5" type="ORF">NCTC11087_01814</name>
</gene>